<sequence length="265" mass="29442">MSFYPSSKELPALGALCLDYTDDIHRPPGDPLNALSFPFPLLFEKVQKASLWNVVSSREYPDEFLQQFVDACVKLANRGAVGIITSCGFLSQVQKRIAGKIPIPIATSSLLQVPLLLAMRPESEHIGIITFDSSTLGDVHFEGIGVTKEMRERISVIGCPDDGALRGVIQYGDAYIHEELEAEIVECAQELLIHDPKISVFVLECTQMPPYAQAVFRETGLPVYDVITMIDWFYSGLEPKTTLPDDNKDGGKRRRARDAKELVKN</sequence>
<evidence type="ECO:0000313" key="3">
    <source>
        <dbReference type="Proteomes" id="UP000189911"/>
    </source>
</evidence>
<dbReference type="EMBL" id="LT598452">
    <property type="protein sequence ID" value="SCV02397.1"/>
    <property type="molecule type" value="Genomic_DNA"/>
</dbReference>
<reference evidence="3" key="1">
    <citation type="submission" date="2016-03" db="EMBL/GenBank/DDBJ databases">
        <authorList>
            <person name="Devillers Hugo."/>
        </authorList>
    </citation>
    <scope>NUCLEOTIDE SEQUENCE [LARGE SCALE GENOMIC DNA]</scope>
</reference>
<accession>A0A1G4KDE6</accession>
<dbReference type="Proteomes" id="UP000189911">
    <property type="component" value="Chromosome F"/>
</dbReference>
<organism evidence="2 3">
    <name type="scientific">Lachancea nothofagi CBS 11611</name>
    <dbReference type="NCBI Taxonomy" id="1266666"/>
    <lineage>
        <taxon>Eukaryota</taxon>
        <taxon>Fungi</taxon>
        <taxon>Dikarya</taxon>
        <taxon>Ascomycota</taxon>
        <taxon>Saccharomycotina</taxon>
        <taxon>Saccharomycetes</taxon>
        <taxon>Saccharomycetales</taxon>
        <taxon>Saccharomycetaceae</taxon>
        <taxon>Lachancea</taxon>
    </lineage>
</organism>
<evidence type="ECO:0000256" key="1">
    <source>
        <dbReference type="SAM" id="MobiDB-lite"/>
    </source>
</evidence>
<keyword evidence="3" id="KW-1185">Reference proteome</keyword>
<name>A0A1G4KDE6_9SACH</name>
<protein>
    <submittedName>
        <fullName evidence="2">LANO_0F17612g1_1</fullName>
    </submittedName>
</protein>
<dbReference type="AlphaFoldDB" id="A0A1G4KDE6"/>
<proteinExistence type="predicted"/>
<dbReference type="OrthoDB" id="412093at2759"/>
<feature type="region of interest" description="Disordered" evidence="1">
    <location>
        <begin position="243"/>
        <end position="265"/>
    </location>
</feature>
<gene>
    <name evidence="2" type="ORF">LANO_0F17612G</name>
</gene>
<evidence type="ECO:0000313" key="2">
    <source>
        <dbReference type="EMBL" id="SCV02397.1"/>
    </source>
</evidence>